<dbReference type="EC" id="6.1.1.15" evidence="3"/>
<dbReference type="EMBL" id="CAEZXP010000003">
    <property type="protein sequence ID" value="CAB4697583.1"/>
    <property type="molecule type" value="Genomic_DNA"/>
</dbReference>
<proteinExistence type="predicted"/>
<evidence type="ECO:0000256" key="9">
    <source>
        <dbReference type="ARBA" id="ARBA00023146"/>
    </source>
</evidence>
<dbReference type="CDD" id="cd04334">
    <property type="entry name" value="ProRS-INS"/>
    <property type="match status" value="1"/>
</dbReference>
<dbReference type="SUPFAM" id="SSF55681">
    <property type="entry name" value="Class II aaRS and biotin synthetases"/>
    <property type="match status" value="1"/>
</dbReference>
<evidence type="ECO:0000256" key="8">
    <source>
        <dbReference type="ARBA" id="ARBA00022917"/>
    </source>
</evidence>
<sequence>MIARASTLHLPTLRDAPADAEAVSHKLLVRAGYIRQVSAGLWSFTPLGWRVHRKVENVIREELDAIGAQEWFAPVLTPLELWEATGRAGIPEIFHTQDRAGRPFVLPMTHEETFTFHARELQSYRQLPQSWYHFQTKDRDEPRPRGGLIRVREFIMKDSYSFDRDEDGLEKSFRAHEAAYHRIFKRCGIAYHAVQAESGMMGGSESVDYLAPSGSGENTLVTCPTGDFAADLEVARAVPRPATFPDAIDAPQLVETPNVTTCEDLAGFLGIDVAATSKALPMTLPDGTVVLALVRGDDRLEEAKLAAALQGESRPSTEDEIRAAFGAEPGSLGPVGFAGPILADEALRDGQFVAGANTTGWHLTGVEQGRDFQATFADIRVPKDGDTCINCGGPLTFDTAIEIGHIFKLGTRYSVPLDALFLDEDGQQKPLVMGSYGIGPGRVMAAAVEQMNDDNGIVWPRALAPYDVHVLALPGAEELALEAATVLSDAGYDVLLDDREKRPGEKFADADLIGLPVRITVGKKTLEDGNVDVRDRATGAESRVAIAALPGAVKG</sequence>
<keyword evidence="8" id="KW-0648">Protein biosynthesis</keyword>
<name>A0A6J6PL66_9ZZZZ</name>
<keyword evidence="4" id="KW-0963">Cytoplasm</keyword>
<dbReference type="NCBIfam" id="NF006625">
    <property type="entry name" value="PRK09194.1"/>
    <property type="match status" value="1"/>
</dbReference>
<reference evidence="13" key="1">
    <citation type="submission" date="2020-05" db="EMBL/GenBank/DDBJ databases">
        <authorList>
            <person name="Chiriac C."/>
            <person name="Salcher M."/>
            <person name="Ghai R."/>
            <person name="Kavagutti S V."/>
        </authorList>
    </citation>
    <scope>NUCLEOTIDE SEQUENCE</scope>
</reference>
<dbReference type="CDD" id="cd00861">
    <property type="entry name" value="ProRS_anticodon_short"/>
    <property type="match status" value="1"/>
</dbReference>
<keyword evidence="5" id="KW-0436">Ligase</keyword>
<organism evidence="13">
    <name type="scientific">freshwater metagenome</name>
    <dbReference type="NCBI Taxonomy" id="449393"/>
    <lineage>
        <taxon>unclassified sequences</taxon>
        <taxon>metagenomes</taxon>
        <taxon>ecological metagenomes</taxon>
    </lineage>
</organism>
<dbReference type="GO" id="GO:0002161">
    <property type="term" value="F:aminoacyl-tRNA deacylase activity"/>
    <property type="evidence" value="ECO:0007669"/>
    <property type="project" value="InterPro"/>
</dbReference>
<keyword evidence="7" id="KW-0067">ATP-binding</keyword>
<dbReference type="Pfam" id="PF03129">
    <property type="entry name" value="HGTP_anticodon"/>
    <property type="match status" value="1"/>
</dbReference>
<evidence type="ECO:0000256" key="4">
    <source>
        <dbReference type="ARBA" id="ARBA00022490"/>
    </source>
</evidence>
<dbReference type="InterPro" id="IPR036621">
    <property type="entry name" value="Anticodon-bd_dom_sf"/>
</dbReference>
<evidence type="ECO:0000256" key="10">
    <source>
        <dbReference type="ARBA" id="ARBA00029731"/>
    </source>
</evidence>
<dbReference type="Gene3D" id="3.40.50.800">
    <property type="entry name" value="Anticodon-binding domain"/>
    <property type="match status" value="1"/>
</dbReference>
<evidence type="ECO:0000256" key="7">
    <source>
        <dbReference type="ARBA" id="ARBA00022840"/>
    </source>
</evidence>
<dbReference type="InterPro" id="IPR002316">
    <property type="entry name" value="Pro-tRNA-ligase_IIa"/>
</dbReference>
<dbReference type="SUPFAM" id="SSF52954">
    <property type="entry name" value="Class II aaRS ABD-related"/>
    <property type="match status" value="1"/>
</dbReference>
<dbReference type="InterPro" id="IPR004500">
    <property type="entry name" value="Pro-tRNA-synth_IIa_bac-type"/>
</dbReference>
<feature type="domain" description="Aminoacyl-transfer RNA synthetases class-II family profile" evidence="12">
    <location>
        <begin position="48"/>
        <end position="460"/>
    </location>
</feature>
<dbReference type="InterPro" id="IPR007214">
    <property type="entry name" value="YbaK/aa-tRNA-synth-assoc-dom"/>
</dbReference>
<evidence type="ECO:0000259" key="12">
    <source>
        <dbReference type="PROSITE" id="PS50862"/>
    </source>
</evidence>
<comment type="subunit">
    <text evidence="2">Homodimer.</text>
</comment>
<dbReference type="InterPro" id="IPR002314">
    <property type="entry name" value="aa-tRNA-synt_IIb"/>
</dbReference>
<dbReference type="InterPro" id="IPR044140">
    <property type="entry name" value="ProRS_anticodon_short"/>
</dbReference>
<evidence type="ECO:0000313" key="13">
    <source>
        <dbReference type="EMBL" id="CAB4697583.1"/>
    </source>
</evidence>
<gene>
    <name evidence="13" type="ORF">UFOPK2399_01126</name>
</gene>
<dbReference type="InterPro" id="IPR050062">
    <property type="entry name" value="Pro-tRNA_synthetase"/>
</dbReference>
<dbReference type="InterPro" id="IPR004154">
    <property type="entry name" value="Anticodon-bd"/>
</dbReference>
<dbReference type="PANTHER" id="PTHR42753">
    <property type="entry name" value="MITOCHONDRIAL RIBOSOME PROTEIN L39/PROLYL-TRNA LIGASE FAMILY MEMBER"/>
    <property type="match status" value="1"/>
</dbReference>
<evidence type="ECO:0000256" key="3">
    <source>
        <dbReference type="ARBA" id="ARBA00012831"/>
    </source>
</evidence>
<accession>A0A6J6PL66</accession>
<dbReference type="GO" id="GO:0004827">
    <property type="term" value="F:proline-tRNA ligase activity"/>
    <property type="evidence" value="ECO:0007669"/>
    <property type="project" value="UniProtKB-EC"/>
</dbReference>
<comment type="catalytic activity">
    <reaction evidence="11">
        <text>tRNA(Pro) + L-proline + ATP = L-prolyl-tRNA(Pro) + AMP + diphosphate</text>
        <dbReference type="Rhea" id="RHEA:14305"/>
        <dbReference type="Rhea" id="RHEA-COMP:9700"/>
        <dbReference type="Rhea" id="RHEA-COMP:9702"/>
        <dbReference type="ChEBI" id="CHEBI:30616"/>
        <dbReference type="ChEBI" id="CHEBI:33019"/>
        <dbReference type="ChEBI" id="CHEBI:60039"/>
        <dbReference type="ChEBI" id="CHEBI:78442"/>
        <dbReference type="ChEBI" id="CHEBI:78532"/>
        <dbReference type="ChEBI" id="CHEBI:456215"/>
        <dbReference type="EC" id="6.1.1.15"/>
    </reaction>
</comment>
<evidence type="ECO:0000256" key="1">
    <source>
        <dbReference type="ARBA" id="ARBA00004496"/>
    </source>
</evidence>
<dbReference type="InterPro" id="IPR006195">
    <property type="entry name" value="aa-tRNA-synth_II"/>
</dbReference>
<protein>
    <recommendedName>
        <fullName evidence="3">proline--tRNA ligase</fullName>
        <ecNumber evidence="3">6.1.1.15</ecNumber>
    </recommendedName>
    <alternativeName>
        <fullName evidence="10">Prolyl-tRNA synthetase</fullName>
    </alternativeName>
</protein>
<evidence type="ECO:0000256" key="6">
    <source>
        <dbReference type="ARBA" id="ARBA00022741"/>
    </source>
</evidence>
<dbReference type="GO" id="GO:0005829">
    <property type="term" value="C:cytosol"/>
    <property type="evidence" value="ECO:0007669"/>
    <property type="project" value="TreeGrafter"/>
</dbReference>
<dbReference type="Pfam" id="PF04073">
    <property type="entry name" value="tRNA_edit"/>
    <property type="match status" value="1"/>
</dbReference>
<dbReference type="NCBIfam" id="TIGR00409">
    <property type="entry name" value="proS_fam_II"/>
    <property type="match status" value="1"/>
</dbReference>
<dbReference type="PROSITE" id="PS50862">
    <property type="entry name" value="AA_TRNA_LIGASE_II"/>
    <property type="match status" value="1"/>
</dbReference>
<dbReference type="Pfam" id="PF00587">
    <property type="entry name" value="tRNA-synt_2b"/>
    <property type="match status" value="1"/>
</dbReference>
<dbReference type="PRINTS" id="PR01046">
    <property type="entry name" value="TRNASYNTHPRO"/>
</dbReference>
<dbReference type="Gene3D" id="3.90.960.10">
    <property type="entry name" value="YbaK/aminoacyl-tRNA synthetase-associated domain"/>
    <property type="match status" value="1"/>
</dbReference>
<dbReference type="SUPFAM" id="SSF55826">
    <property type="entry name" value="YbaK/ProRS associated domain"/>
    <property type="match status" value="1"/>
</dbReference>
<dbReference type="InterPro" id="IPR045864">
    <property type="entry name" value="aa-tRNA-synth_II/BPL/LPL"/>
</dbReference>
<keyword evidence="6" id="KW-0547">Nucleotide-binding</keyword>
<keyword evidence="9" id="KW-0030">Aminoacyl-tRNA synthetase</keyword>
<dbReference type="GO" id="GO:0005524">
    <property type="term" value="F:ATP binding"/>
    <property type="evidence" value="ECO:0007669"/>
    <property type="project" value="UniProtKB-KW"/>
</dbReference>
<dbReference type="AlphaFoldDB" id="A0A6J6PL66"/>
<dbReference type="Gene3D" id="3.30.930.10">
    <property type="entry name" value="Bira Bifunctional Protein, Domain 2"/>
    <property type="match status" value="2"/>
</dbReference>
<evidence type="ECO:0000256" key="11">
    <source>
        <dbReference type="ARBA" id="ARBA00047671"/>
    </source>
</evidence>
<dbReference type="InterPro" id="IPR036754">
    <property type="entry name" value="YbaK/aa-tRNA-synt-asso_dom_sf"/>
</dbReference>
<evidence type="ECO:0000256" key="2">
    <source>
        <dbReference type="ARBA" id="ARBA00011738"/>
    </source>
</evidence>
<dbReference type="GO" id="GO:0006433">
    <property type="term" value="P:prolyl-tRNA aminoacylation"/>
    <property type="evidence" value="ECO:0007669"/>
    <property type="project" value="InterPro"/>
</dbReference>
<dbReference type="PANTHER" id="PTHR42753:SF2">
    <property type="entry name" value="PROLINE--TRNA LIGASE"/>
    <property type="match status" value="1"/>
</dbReference>
<evidence type="ECO:0000256" key="5">
    <source>
        <dbReference type="ARBA" id="ARBA00022598"/>
    </source>
</evidence>
<comment type="subcellular location">
    <subcellularLocation>
        <location evidence="1">Cytoplasm</location>
    </subcellularLocation>
</comment>